<dbReference type="GO" id="GO:0005886">
    <property type="term" value="C:plasma membrane"/>
    <property type="evidence" value="ECO:0007669"/>
    <property type="project" value="UniProtKB-SubCell"/>
</dbReference>
<keyword evidence="2" id="KW-1003">Cell membrane</keyword>
<evidence type="ECO:0000256" key="2">
    <source>
        <dbReference type="ARBA" id="ARBA00022475"/>
    </source>
</evidence>
<sequence>MTDSVAAEAPPHRKQESKSYGQILRSTAVIGASYLAVTLISIVRMKVVALLLGPAGVGLMGIYNLIIDLGGSVASMGVASSGVRQISEANGSGDSRRIGMTVVAVKWLSAALAVTGALVLIALSVPVSWLTFGTDLQAMAIAVLGIGVLFRVVGTAQITILQGLRRTRDLALANIASTLTGAIATVAFIAWLGEKGIAPGLMLGLAATFVTAVLFSRRVSIAPVPRREAIRDQARPLFRLGFVFMTSALLTTGSAYLIRIIVLHADGVHAAGLYQSAWGIAALYAGFVLQAMGTDFYPRVTEVASNNAEVNRLVNEQARVSLLLAGPGVIATISLAPLVLLIFYSSAFVEAQALLRWICLGMMLRVVAWPMGFIVLAKGAERPFFWTELAAAAVQVGLAAVLVPWIGVDGAGLAFVGLYVWHTGIIYLVARSLSGFRWSHGNGLLTLVYLAATALALGGSFLLDFWPATALGVILAGATGLYSLREVLLLAPEVVPKPLRPLIARLEKR</sequence>
<keyword evidence="7" id="KW-1185">Reference proteome</keyword>
<protein>
    <submittedName>
        <fullName evidence="6">O-antigen translocase</fullName>
    </submittedName>
</protein>
<dbReference type="Proteomes" id="UP000321062">
    <property type="component" value="Chromosome"/>
</dbReference>
<proteinExistence type="predicted"/>
<accession>A0A5B9DQT2</accession>
<dbReference type="OrthoDB" id="9769862at2"/>
<dbReference type="InterPro" id="IPR050833">
    <property type="entry name" value="Poly_Biosynth_Transport"/>
</dbReference>
<name>A0A5B9DQT2_9HYPH</name>
<dbReference type="CDD" id="cd13125">
    <property type="entry name" value="MATE_like_10"/>
    <property type="match status" value="1"/>
</dbReference>
<evidence type="ECO:0000256" key="1">
    <source>
        <dbReference type="ARBA" id="ARBA00004651"/>
    </source>
</evidence>
<dbReference type="KEGG" id="yti:FNA67_17140"/>
<dbReference type="InterPro" id="IPR044550">
    <property type="entry name" value="WzxE"/>
</dbReference>
<reference evidence="6 7" key="1">
    <citation type="journal article" date="2015" name="Int. J. Syst. Evol. Microbiol.">
        <title>Youhaiella tibetensis gen. nov., sp. nov., isolated from subsurface sediment.</title>
        <authorList>
            <person name="Wang Y.X."/>
            <person name="Huang F.Q."/>
            <person name="Nogi Y."/>
            <person name="Pang S.J."/>
            <person name="Wang P.K."/>
            <person name="Lv J."/>
        </authorList>
    </citation>
    <scope>NUCLEOTIDE SEQUENCE [LARGE SCALE GENOMIC DNA]</scope>
    <source>
        <strain evidence="7">fig4</strain>
    </source>
</reference>
<dbReference type="GO" id="GO:0009246">
    <property type="term" value="P:enterobacterial common antigen biosynthetic process"/>
    <property type="evidence" value="ECO:0007669"/>
    <property type="project" value="InterPro"/>
</dbReference>
<keyword evidence="5" id="KW-0472">Membrane</keyword>
<evidence type="ECO:0000256" key="4">
    <source>
        <dbReference type="ARBA" id="ARBA00022989"/>
    </source>
</evidence>
<evidence type="ECO:0000313" key="6">
    <source>
        <dbReference type="EMBL" id="QEE21800.1"/>
    </source>
</evidence>
<gene>
    <name evidence="6" type="ORF">FNA67_17140</name>
</gene>
<dbReference type="RefSeq" id="WP_147657176.1">
    <property type="nucleotide sequence ID" value="NZ_BMFM01000002.1"/>
</dbReference>
<dbReference type="AlphaFoldDB" id="A0A5B9DQT2"/>
<dbReference type="Pfam" id="PF13440">
    <property type="entry name" value="Polysacc_synt_3"/>
    <property type="match status" value="1"/>
</dbReference>
<evidence type="ECO:0000313" key="7">
    <source>
        <dbReference type="Proteomes" id="UP000321062"/>
    </source>
</evidence>
<organism evidence="6 7">
    <name type="scientific">Paradevosia tibetensis</name>
    <dbReference type="NCBI Taxonomy" id="1447062"/>
    <lineage>
        <taxon>Bacteria</taxon>
        <taxon>Pseudomonadati</taxon>
        <taxon>Pseudomonadota</taxon>
        <taxon>Alphaproteobacteria</taxon>
        <taxon>Hyphomicrobiales</taxon>
        <taxon>Devosiaceae</taxon>
        <taxon>Paradevosia</taxon>
    </lineage>
</organism>
<dbReference type="PANTHER" id="PTHR30250:SF11">
    <property type="entry name" value="O-ANTIGEN TRANSPORTER-RELATED"/>
    <property type="match status" value="1"/>
</dbReference>
<keyword evidence="3" id="KW-0812">Transmembrane</keyword>
<evidence type="ECO:0000256" key="3">
    <source>
        <dbReference type="ARBA" id="ARBA00022692"/>
    </source>
</evidence>
<dbReference type="EMBL" id="CP041690">
    <property type="protein sequence ID" value="QEE21800.1"/>
    <property type="molecule type" value="Genomic_DNA"/>
</dbReference>
<dbReference type="PANTHER" id="PTHR30250">
    <property type="entry name" value="PST FAMILY PREDICTED COLANIC ACID TRANSPORTER"/>
    <property type="match status" value="1"/>
</dbReference>
<keyword evidence="4" id="KW-1133">Transmembrane helix</keyword>
<comment type="subcellular location">
    <subcellularLocation>
        <location evidence="1">Cell membrane</location>
        <topology evidence="1">Multi-pass membrane protein</topology>
    </subcellularLocation>
</comment>
<evidence type="ECO:0000256" key="5">
    <source>
        <dbReference type="ARBA" id="ARBA00023136"/>
    </source>
</evidence>